<dbReference type="Gene3D" id="3.10.50.40">
    <property type="match status" value="1"/>
</dbReference>
<feature type="compositionally biased region" description="Low complexity" evidence="6">
    <location>
        <begin position="588"/>
        <end position="598"/>
    </location>
</feature>
<feature type="compositionally biased region" description="Basic residues" evidence="6">
    <location>
        <begin position="265"/>
        <end position="275"/>
    </location>
</feature>
<protein>
    <recommendedName>
        <fullName evidence="5">Protein SDA1</fullName>
    </recommendedName>
</protein>
<evidence type="ECO:0000256" key="4">
    <source>
        <dbReference type="PROSITE-ProRule" id="PRU00277"/>
    </source>
</evidence>
<dbReference type="GO" id="GO:0015031">
    <property type="term" value="P:protein transport"/>
    <property type="evidence" value="ECO:0007669"/>
    <property type="project" value="UniProtKB-KW"/>
</dbReference>
<keyword evidence="5" id="KW-0539">Nucleus</keyword>
<comment type="catalytic activity">
    <reaction evidence="1 4">
        <text>[protein]-peptidylproline (omega=180) = [protein]-peptidylproline (omega=0)</text>
        <dbReference type="Rhea" id="RHEA:16237"/>
        <dbReference type="Rhea" id="RHEA-COMP:10747"/>
        <dbReference type="Rhea" id="RHEA-COMP:10748"/>
        <dbReference type="ChEBI" id="CHEBI:83833"/>
        <dbReference type="ChEBI" id="CHEBI:83834"/>
        <dbReference type="EC" id="5.2.1.8"/>
    </reaction>
</comment>
<feature type="region of interest" description="Disordered" evidence="6">
    <location>
        <begin position="254"/>
        <end position="275"/>
    </location>
</feature>
<dbReference type="PANTHER" id="PTHR12730:SF0">
    <property type="entry name" value="PROTEIN SDA1 HOMOLOG"/>
    <property type="match status" value="1"/>
</dbReference>
<dbReference type="FunFam" id="3.10.50.40:FF:000006">
    <property type="entry name" value="Peptidyl-prolyl cis-trans isomerase"/>
    <property type="match status" value="1"/>
</dbReference>
<feature type="domain" description="PPIase FKBP-type" evidence="7">
    <location>
        <begin position="702"/>
        <end position="790"/>
    </location>
</feature>
<comment type="function">
    <text evidence="5">Required for 60S pre-ribosomal subunits export to the cytoplasm.</text>
</comment>
<evidence type="ECO:0000259" key="7">
    <source>
        <dbReference type="PROSITE" id="PS50059"/>
    </source>
</evidence>
<accession>A0A8D8TFG0</accession>
<organism evidence="8">
    <name type="scientific">Cacopsylla melanoneura</name>
    <dbReference type="NCBI Taxonomy" id="428564"/>
    <lineage>
        <taxon>Eukaryota</taxon>
        <taxon>Metazoa</taxon>
        <taxon>Ecdysozoa</taxon>
        <taxon>Arthropoda</taxon>
        <taxon>Hexapoda</taxon>
        <taxon>Insecta</taxon>
        <taxon>Pterygota</taxon>
        <taxon>Neoptera</taxon>
        <taxon>Paraneoptera</taxon>
        <taxon>Hemiptera</taxon>
        <taxon>Sternorrhyncha</taxon>
        <taxon>Psylloidea</taxon>
        <taxon>Psyllidae</taxon>
        <taxon>Psyllinae</taxon>
        <taxon>Cacopsylla</taxon>
    </lineage>
</organism>
<dbReference type="GO" id="GO:0042273">
    <property type="term" value="P:ribosomal large subunit biogenesis"/>
    <property type="evidence" value="ECO:0007669"/>
    <property type="project" value="UniProtKB-UniRule"/>
</dbReference>
<evidence type="ECO:0000256" key="1">
    <source>
        <dbReference type="ARBA" id="ARBA00000971"/>
    </source>
</evidence>
<dbReference type="GO" id="GO:0005730">
    <property type="term" value="C:nucleolus"/>
    <property type="evidence" value="ECO:0007669"/>
    <property type="project" value="UniProtKB-SubCell"/>
</dbReference>
<dbReference type="Pfam" id="PF08158">
    <property type="entry name" value="SDA1_HEAT"/>
    <property type="match status" value="1"/>
</dbReference>
<evidence type="ECO:0000256" key="2">
    <source>
        <dbReference type="ARBA" id="ARBA00023110"/>
    </source>
</evidence>
<dbReference type="InterPro" id="IPR001179">
    <property type="entry name" value="PPIase_FKBP_dom"/>
</dbReference>
<dbReference type="AlphaFoldDB" id="A0A8D8TFG0"/>
<dbReference type="GO" id="GO:0000055">
    <property type="term" value="P:ribosomal large subunit export from nucleus"/>
    <property type="evidence" value="ECO:0007669"/>
    <property type="project" value="UniProtKB-UniRule"/>
</dbReference>
<feature type="compositionally biased region" description="Basic and acidic residues" evidence="6">
    <location>
        <begin position="673"/>
        <end position="682"/>
    </location>
</feature>
<keyword evidence="3 4" id="KW-0413">Isomerase</keyword>
<dbReference type="InterPro" id="IPR027312">
    <property type="entry name" value="Sda1"/>
</dbReference>
<evidence type="ECO:0000256" key="6">
    <source>
        <dbReference type="SAM" id="MobiDB-lite"/>
    </source>
</evidence>
<feature type="compositionally biased region" description="Acidic residues" evidence="6">
    <location>
        <begin position="509"/>
        <end position="569"/>
    </location>
</feature>
<feature type="region of interest" description="Disordered" evidence="6">
    <location>
        <begin position="473"/>
        <end position="682"/>
    </location>
</feature>
<keyword evidence="5" id="KW-0813">Transport</keyword>
<evidence type="ECO:0000256" key="3">
    <source>
        <dbReference type="ARBA" id="ARBA00023235"/>
    </source>
</evidence>
<keyword evidence="5" id="KW-0653">Protein transport</keyword>
<keyword evidence="5" id="KW-0690">Ribosome biogenesis</keyword>
<keyword evidence="2 4" id="KW-0697">Rotamase</keyword>
<dbReference type="InterPro" id="IPR012977">
    <property type="entry name" value="SDA1_N"/>
</dbReference>
<name>A0A8D8TFG0_9HEMI</name>
<dbReference type="GO" id="GO:0003755">
    <property type="term" value="F:peptidyl-prolyl cis-trans isomerase activity"/>
    <property type="evidence" value="ECO:0007669"/>
    <property type="project" value="UniProtKB-KW"/>
</dbReference>
<evidence type="ECO:0000313" key="8">
    <source>
        <dbReference type="EMBL" id="CAG6686056.1"/>
    </source>
</evidence>
<sequence length="790" mass="89029">MVRHNNQLPNNLPQLQNLIKRDPISYKDEFLQQQRHFESLLSVFCLQPSKFNKSLDELIMFMAQVAQCYPDSLSGFAQQLMEVLNSHNTILDANMRMTFCKALILLRNKGLLTPIDLLPLFFGLLRCPDKPLRKFLETHIITDIKNINSKHKNAKLNTTLQNFMYEMLKDTNHRAAKMSLSIMVHLYKKNVWRDAKTVNVIATACFSKSAKVMTAALKFFLTADEAEMKSDDEDSDEDTIKELKLANKYNKKTKKRANQLDKAKKSIRNKKNRKNKDKAYHFSALQLIHDPQGLAEKLFHQLEKRHERFEVKLMCLDVVSRLIGLHKLFLFNFYPYVQRFLQPHQREVTRLMQFVAQASHELVPPDVLEPVLRALVNNFVTERNSSDAMAMGLNAIRELCSRAPLVMNQDLLQDLVQYKNYREKSVMMAARALLHLYRVNLPTLLHKRDRGRPTEASIELKVKQYGETDAKDYVPGAEALVNDKGKKKTKEPAEPTEDNSDSDSWVDISDNEGDFEIDTDSEDDDDDEDDTMDVSDLAFDDDDDDEDEDDEDDDGEDNEDEDDDSEDEEVKVASPGSTPMPPAKKAKGNNSSALANNNTTPISAKKKKQQEAQQAKQNLSGKKNKGDKQSPQKQAAPLTNGNTTPGSNKKKKNKENNASPNSNAGTPNNTKPEGNKTPKKSLEGGVIVEEIKVGQGVPAKSGKMVSVYYAGKLKSNNKQFDATTQGPGFKFRLGKGEVIKGWDVGLNGMRVGGKRRITIPAHMAYGNKGSPPAIPPNSTLVFDVELKNVN</sequence>
<dbReference type="PANTHER" id="PTHR12730">
    <property type="entry name" value="HSDA/SDA1-RELATED"/>
    <property type="match status" value="1"/>
</dbReference>
<dbReference type="InterPro" id="IPR046357">
    <property type="entry name" value="PPIase_dom_sf"/>
</dbReference>
<comment type="subcellular location">
    <subcellularLocation>
        <location evidence="5">Nucleus</location>
        <location evidence="5">Nucleolus</location>
    </subcellularLocation>
</comment>
<dbReference type="EMBL" id="HBUF01274680">
    <property type="protein sequence ID" value="CAG6686058.1"/>
    <property type="molecule type" value="Transcribed_RNA"/>
</dbReference>
<dbReference type="InterPro" id="IPR016024">
    <property type="entry name" value="ARM-type_fold"/>
</dbReference>
<dbReference type="SUPFAM" id="SSF54534">
    <property type="entry name" value="FKBP-like"/>
    <property type="match status" value="1"/>
</dbReference>
<comment type="similarity">
    <text evidence="5">Belongs to the SDA1 family.</text>
</comment>
<proteinExistence type="inferred from homology"/>
<dbReference type="Pfam" id="PF00254">
    <property type="entry name" value="FKBP_C"/>
    <property type="match status" value="1"/>
</dbReference>
<dbReference type="PROSITE" id="PS50059">
    <property type="entry name" value="FKBP_PPIASE"/>
    <property type="match status" value="1"/>
</dbReference>
<evidence type="ECO:0000256" key="5">
    <source>
        <dbReference type="RuleBase" id="RU365057"/>
    </source>
</evidence>
<reference evidence="8" key="1">
    <citation type="submission" date="2021-05" db="EMBL/GenBank/DDBJ databases">
        <authorList>
            <person name="Alioto T."/>
            <person name="Alioto T."/>
            <person name="Gomez Garrido J."/>
        </authorList>
    </citation>
    <scope>NUCLEOTIDE SEQUENCE</scope>
</reference>
<dbReference type="SUPFAM" id="SSF48371">
    <property type="entry name" value="ARM repeat"/>
    <property type="match status" value="1"/>
</dbReference>
<dbReference type="EMBL" id="HBUF01274679">
    <property type="protein sequence ID" value="CAG6686056.1"/>
    <property type="molecule type" value="Transcribed_RNA"/>
</dbReference>